<organism evidence="1 2">
    <name type="scientific">Candidatus Woesebacteria bacterium GW2011_GWB1_39_12</name>
    <dbReference type="NCBI Taxonomy" id="1618574"/>
    <lineage>
        <taxon>Bacteria</taxon>
        <taxon>Candidatus Woeseibacteriota</taxon>
    </lineage>
</organism>
<protein>
    <submittedName>
        <fullName evidence="1">Uncharacterized protein</fullName>
    </submittedName>
</protein>
<dbReference type="EMBL" id="LBWB01000053">
    <property type="protein sequence ID" value="KKQ97096.1"/>
    <property type="molecule type" value="Genomic_DNA"/>
</dbReference>
<proteinExistence type="predicted"/>
<dbReference type="AlphaFoldDB" id="A0A0G0Q629"/>
<evidence type="ECO:0000313" key="1">
    <source>
        <dbReference type="EMBL" id="KKQ97096.1"/>
    </source>
</evidence>
<name>A0A0G0Q629_9BACT</name>
<reference evidence="1 2" key="1">
    <citation type="journal article" date="2015" name="Nature">
        <title>rRNA introns, odd ribosomes, and small enigmatic genomes across a large radiation of phyla.</title>
        <authorList>
            <person name="Brown C.T."/>
            <person name="Hug L.A."/>
            <person name="Thomas B.C."/>
            <person name="Sharon I."/>
            <person name="Castelle C.J."/>
            <person name="Singh A."/>
            <person name="Wilkins M.J."/>
            <person name="Williams K.H."/>
            <person name="Banfield J.F."/>
        </authorList>
    </citation>
    <scope>NUCLEOTIDE SEQUENCE [LARGE SCALE GENOMIC DNA]</scope>
</reference>
<gene>
    <name evidence="1" type="ORF">UT24_C0053G0003</name>
</gene>
<comment type="caution">
    <text evidence="1">The sequence shown here is derived from an EMBL/GenBank/DDBJ whole genome shotgun (WGS) entry which is preliminary data.</text>
</comment>
<accession>A0A0G0Q629</accession>
<evidence type="ECO:0000313" key="2">
    <source>
        <dbReference type="Proteomes" id="UP000033881"/>
    </source>
</evidence>
<sequence length="126" mass="15010">MTEPDWDKIAKLEKAIMEKYGERAIINPKSLWNEEKEKEYLNQIKALSNQSFDEYNLVEGGGFLLSNKLFTSDINRICVSCNKYCLNKGDNLYLNKFRCCFNCYVQYVEDREQKWFEKLKHLEGKE</sequence>
<dbReference type="Proteomes" id="UP000033881">
    <property type="component" value="Unassembled WGS sequence"/>
</dbReference>
<dbReference type="STRING" id="1618574.UT24_C0053G0003"/>